<dbReference type="AlphaFoldDB" id="A0A4C1VJG3"/>
<comment type="caution">
    <text evidence="2">The sequence shown here is derived from an EMBL/GenBank/DDBJ whole genome shotgun (WGS) entry which is preliminary data.</text>
</comment>
<evidence type="ECO:0000313" key="3">
    <source>
        <dbReference type="Proteomes" id="UP000299102"/>
    </source>
</evidence>
<organism evidence="2 3">
    <name type="scientific">Eumeta variegata</name>
    <name type="common">Bagworm moth</name>
    <name type="synonym">Eumeta japonica</name>
    <dbReference type="NCBI Taxonomy" id="151549"/>
    <lineage>
        <taxon>Eukaryota</taxon>
        <taxon>Metazoa</taxon>
        <taxon>Ecdysozoa</taxon>
        <taxon>Arthropoda</taxon>
        <taxon>Hexapoda</taxon>
        <taxon>Insecta</taxon>
        <taxon>Pterygota</taxon>
        <taxon>Neoptera</taxon>
        <taxon>Endopterygota</taxon>
        <taxon>Lepidoptera</taxon>
        <taxon>Glossata</taxon>
        <taxon>Ditrysia</taxon>
        <taxon>Tineoidea</taxon>
        <taxon>Psychidae</taxon>
        <taxon>Oiketicinae</taxon>
        <taxon>Eumeta</taxon>
    </lineage>
</organism>
<feature type="region of interest" description="Disordered" evidence="1">
    <location>
        <begin position="21"/>
        <end position="76"/>
    </location>
</feature>
<dbReference type="Proteomes" id="UP000299102">
    <property type="component" value="Unassembled WGS sequence"/>
</dbReference>
<proteinExistence type="predicted"/>
<evidence type="ECO:0000256" key="1">
    <source>
        <dbReference type="SAM" id="MobiDB-lite"/>
    </source>
</evidence>
<reference evidence="2 3" key="1">
    <citation type="journal article" date="2019" name="Commun. Biol.">
        <title>The bagworm genome reveals a unique fibroin gene that provides high tensile strength.</title>
        <authorList>
            <person name="Kono N."/>
            <person name="Nakamura H."/>
            <person name="Ohtoshi R."/>
            <person name="Tomita M."/>
            <person name="Numata K."/>
            <person name="Arakawa K."/>
        </authorList>
    </citation>
    <scope>NUCLEOTIDE SEQUENCE [LARGE SCALE GENOMIC DNA]</scope>
</reference>
<gene>
    <name evidence="2" type="ORF">EVAR_95434_1</name>
</gene>
<sequence length="76" mass="8639">MIKRGEAPDAPRVTRARALAARALHNSTNRTTAKKLQMDTLLESKKISTKTKKRDDRKHPLVRVTRPRPPSSKKLI</sequence>
<dbReference type="EMBL" id="BGZK01000350">
    <property type="protein sequence ID" value="GBP38532.1"/>
    <property type="molecule type" value="Genomic_DNA"/>
</dbReference>
<keyword evidence="3" id="KW-1185">Reference proteome</keyword>
<name>A0A4C1VJG3_EUMVA</name>
<evidence type="ECO:0000313" key="2">
    <source>
        <dbReference type="EMBL" id="GBP38532.1"/>
    </source>
</evidence>
<accession>A0A4C1VJG3</accession>
<protein>
    <submittedName>
        <fullName evidence="2">Uncharacterized protein</fullName>
    </submittedName>
</protein>